<dbReference type="Proteomes" id="UP000591626">
    <property type="component" value="Unassembled WGS sequence"/>
</dbReference>
<feature type="region of interest" description="Disordered" evidence="1">
    <location>
        <begin position="213"/>
        <end position="280"/>
    </location>
</feature>
<protein>
    <recommendedName>
        <fullName evidence="4">Secreted protein</fullName>
    </recommendedName>
</protein>
<accession>A0AAP6XQ15</accession>
<feature type="compositionally biased region" description="Polar residues" evidence="1">
    <location>
        <begin position="270"/>
        <end position="280"/>
    </location>
</feature>
<evidence type="ECO:0000313" key="3">
    <source>
        <dbReference type="Proteomes" id="UP000591626"/>
    </source>
</evidence>
<evidence type="ECO:0000256" key="1">
    <source>
        <dbReference type="SAM" id="MobiDB-lite"/>
    </source>
</evidence>
<feature type="compositionally biased region" description="Basic and acidic residues" evidence="1">
    <location>
        <begin position="233"/>
        <end position="245"/>
    </location>
</feature>
<dbReference type="InterPro" id="IPR049726">
    <property type="entry name" value="TtfA-like_core"/>
</dbReference>
<dbReference type="AlphaFoldDB" id="A0AAP6XQ15"/>
<sequence>MIAVLLVLAFVALAAGVALFVADARERSPRRAWARQHGFTFAKVDDLLAAEWRRGAASAGATAREVVSGSAFGHDLHLADLGETTVLAVPTGCEADVVVDMRRDGFEPTQRDDDLVEATREGAFTVHATSVGPARRLIDDRVRTALSTLPPAVNAVWFEGAWVIAQFAPGSTAQDWDASLAAVALLADAARTLPPVEDAPLWVGEKKVQGVVEKQAGPERPEDPVELPTRVTGGERGEVEERDLGGDDVAAIAGDERTGTDLTRVKRVQGPSSIFDSEEK</sequence>
<dbReference type="CDD" id="cd21904">
    <property type="entry name" value="TtfA-like"/>
    <property type="match status" value="1"/>
</dbReference>
<dbReference type="EMBL" id="JAAUVV010000034">
    <property type="protein sequence ID" value="NJJ04948.1"/>
    <property type="molecule type" value="Genomic_DNA"/>
</dbReference>
<dbReference type="RefSeq" id="WP_167617486.1">
    <property type="nucleotide sequence ID" value="NZ_JAAUVV010000034.1"/>
</dbReference>
<proteinExistence type="predicted"/>
<comment type="caution">
    <text evidence="2">The sequence shown here is derived from an EMBL/GenBank/DDBJ whole genome shotgun (WGS) entry which is preliminary data.</text>
</comment>
<reference evidence="2 3" key="1">
    <citation type="submission" date="2020-03" db="EMBL/GenBank/DDBJ databases">
        <title>Draft genome sequences of bacterial isolates from the female urobiome.</title>
        <authorList>
            <person name="Miller-Ensminger T."/>
            <person name="Wolfe A.J."/>
            <person name="Putonti C."/>
        </authorList>
    </citation>
    <scope>NUCLEOTIDE SEQUENCE [LARGE SCALE GENOMIC DNA]</scope>
    <source>
        <strain evidence="2 3">UMB8490</strain>
    </source>
</reference>
<gene>
    <name evidence="2" type="ORF">HC138_11440</name>
</gene>
<evidence type="ECO:0000313" key="2">
    <source>
        <dbReference type="EMBL" id="NJJ04948.1"/>
    </source>
</evidence>
<evidence type="ECO:0008006" key="4">
    <source>
        <dbReference type="Google" id="ProtNLM"/>
    </source>
</evidence>
<name>A0AAP6XQ15_9CORY</name>
<organism evidence="2 3">
    <name type="scientific">Corynebacterium coyleae</name>
    <dbReference type="NCBI Taxonomy" id="53374"/>
    <lineage>
        <taxon>Bacteria</taxon>
        <taxon>Bacillati</taxon>
        <taxon>Actinomycetota</taxon>
        <taxon>Actinomycetes</taxon>
        <taxon>Mycobacteriales</taxon>
        <taxon>Corynebacteriaceae</taxon>
        <taxon>Corynebacterium</taxon>
    </lineage>
</organism>